<dbReference type="InterPro" id="IPR037401">
    <property type="entry name" value="SnoaL-like"/>
</dbReference>
<dbReference type="EMBL" id="DF933814">
    <property type="protein sequence ID" value="GAM36592.1"/>
    <property type="molecule type" value="Genomic_DNA"/>
</dbReference>
<dbReference type="Gene3D" id="3.10.450.50">
    <property type="match status" value="1"/>
</dbReference>
<reference evidence="3" key="1">
    <citation type="journal article" date="2015" name="Genome Announc.">
        <title>Draft genome sequence of Talaromyces cellulolyticus strain Y-94, a source of lignocellulosic biomass-degrading enzymes.</title>
        <authorList>
            <person name="Fujii T."/>
            <person name="Koike H."/>
            <person name="Sawayama S."/>
            <person name="Yano S."/>
            <person name="Inoue H."/>
        </authorList>
    </citation>
    <scope>NUCLEOTIDE SEQUENCE [LARGE SCALE GENOMIC DNA]</scope>
    <source>
        <strain evidence="3">Y-94</strain>
    </source>
</reference>
<evidence type="ECO:0000313" key="2">
    <source>
        <dbReference type="EMBL" id="GAM36592.1"/>
    </source>
</evidence>
<organism evidence="2 3">
    <name type="scientific">Talaromyces pinophilus</name>
    <name type="common">Penicillium pinophilum</name>
    <dbReference type="NCBI Taxonomy" id="128442"/>
    <lineage>
        <taxon>Eukaryota</taxon>
        <taxon>Fungi</taxon>
        <taxon>Dikarya</taxon>
        <taxon>Ascomycota</taxon>
        <taxon>Pezizomycotina</taxon>
        <taxon>Eurotiomycetes</taxon>
        <taxon>Eurotiomycetidae</taxon>
        <taxon>Eurotiales</taxon>
        <taxon>Trichocomaceae</taxon>
        <taxon>Talaromyces</taxon>
        <taxon>Talaromyces sect. Talaromyces</taxon>
    </lineage>
</organism>
<dbReference type="InterPro" id="IPR032710">
    <property type="entry name" value="NTF2-like_dom_sf"/>
</dbReference>
<evidence type="ECO:0000313" key="3">
    <source>
        <dbReference type="Proteomes" id="UP000053095"/>
    </source>
</evidence>
<gene>
    <name evidence="2" type="ORF">TCE0_018f05794</name>
</gene>
<sequence length="136" mass="15249">MSTTAPTPTLTYSALATLPDSYFKSVDARNIDAILHHFTPTATLTIQSNQGLTHQGEAEIRSMFTAFVSNSKTMSHEIKSVVVDVVGRRIATEQRYIGEMLDGTRNDMHNCNFFDVDEHGRFTRVVIWMEGVNPLK</sequence>
<keyword evidence="3" id="KW-1185">Reference proteome</keyword>
<protein>
    <recommendedName>
        <fullName evidence="1">SnoaL-like domain-containing protein</fullName>
    </recommendedName>
</protein>
<evidence type="ECO:0000259" key="1">
    <source>
        <dbReference type="Pfam" id="PF12680"/>
    </source>
</evidence>
<accession>A0A510NWF2</accession>
<proteinExistence type="predicted"/>
<name>A0A510NWF2_TALPI</name>
<dbReference type="Proteomes" id="UP000053095">
    <property type="component" value="Unassembled WGS sequence"/>
</dbReference>
<dbReference type="AlphaFoldDB" id="A0A510NWF2"/>
<dbReference type="Pfam" id="PF12680">
    <property type="entry name" value="SnoaL_2"/>
    <property type="match status" value="1"/>
</dbReference>
<feature type="domain" description="SnoaL-like" evidence="1">
    <location>
        <begin position="22"/>
        <end position="124"/>
    </location>
</feature>
<dbReference type="SUPFAM" id="SSF54427">
    <property type="entry name" value="NTF2-like"/>
    <property type="match status" value="1"/>
</dbReference>